<organism evidence="1">
    <name type="scientific">marine sediment metagenome</name>
    <dbReference type="NCBI Taxonomy" id="412755"/>
    <lineage>
        <taxon>unclassified sequences</taxon>
        <taxon>metagenomes</taxon>
        <taxon>ecological metagenomes</taxon>
    </lineage>
</organism>
<comment type="caution">
    <text evidence="1">The sequence shown here is derived from an EMBL/GenBank/DDBJ whole genome shotgun (WGS) entry which is preliminary data.</text>
</comment>
<evidence type="ECO:0000313" key="1">
    <source>
        <dbReference type="EMBL" id="GAH52245.1"/>
    </source>
</evidence>
<reference evidence="1" key="1">
    <citation type="journal article" date="2014" name="Front. Microbiol.">
        <title>High frequency of phylogenetically diverse reductive dehalogenase-homologous genes in deep subseafloor sedimentary metagenomes.</title>
        <authorList>
            <person name="Kawai M."/>
            <person name="Futagami T."/>
            <person name="Toyoda A."/>
            <person name="Takaki Y."/>
            <person name="Nishi S."/>
            <person name="Hori S."/>
            <person name="Arai W."/>
            <person name="Tsubouchi T."/>
            <person name="Morono Y."/>
            <person name="Uchiyama I."/>
            <person name="Ito T."/>
            <person name="Fujiyama A."/>
            <person name="Inagaki F."/>
            <person name="Takami H."/>
        </authorList>
    </citation>
    <scope>NUCLEOTIDE SEQUENCE</scope>
    <source>
        <strain evidence="1">Expedition CK06-06</strain>
    </source>
</reference>
<protein>
    <submittedName>
        <fullName evidence="1">Uncharacterized protein</fullName>
    </submittedName>
</protein>
<proteinExistence type="predicted"/>
<sequence length="95" mass="11815">MELKNIINDTYQKDFLKKRPELENLEREIFYTLFYNPAQFRQRINIDNLMKDLFFSDLDPFKRATHKLDVTNLLRDLSSFMDFLWEDDDDWFFDF</sequence>
<dbReference type="AlphaFoldDB" id="X1H569"/>
<accession>X1H569</accession>
<name>X1H569_9ZZZZ</name>
<dbReference type="EMBL" id="BARU01019400">
    <property type="protein sequence ID" value="GAH52245.1"/>
    <property type="molecule type" value="Genomic_DNA"/>
</dbReference>
<gene>
    <name evidence="1" type="ORF">S03H2_31945</name>
</gene>